<dbReference type="Proteomes" id="UP000785200">
    <property type="component" value="Unassembled WGS sequence"/>
</dbReference>
<feature type="compositionally biased region" description="Basic and acidic residues" evidence="1">
    <location>
        <begin position="570"/>
        <end position="584"/>
    </location>
</feature>
<feature type="region of interest" description="Disordered" evidence="1">
    <location>
        <begin position="412"/>
        <end position="431"/>
    </location>
</feature>
<gene>
    <name evidence="2" type="ORF">D0Z07_6605</name>
</gene>
<dbReference type="EMBL" id="VNKQ01000012">
    <property type="protein sequence ID" value="KAG0647728.1"/>
    <property type="molecule type" value="Genomic_DNA"/>
</dbReference>
<protein>
    <recommendedName>
        <fullName evidence="4">Ubiquitin carboxyl-terminal hydrolase 19</fullName>
    </recommendedName>
</protein>
<evidence type="ECO:0000256" key="1">
    <source>
        <dbReference type="SAM" id="MobiDB-lite"/>
    </source>
</evidence>
<feature type="region of interest" description="Disordered" evidence="1">
    <location>
        <begin position="56"/>
        <end position="83"/>
    </location>
</feature>
<keyword evidence="3" id="KW-1185">Reference proteome</keyword>
<feature type="compositionally biased region" description="Polar residues" evidence="1">
    <location>
        <begin position="62"/>
        <end position="73"/>
    </location>
</feature>
<evidence type="ECO:0008006" key="4">
    <source>
        <dbReference type="Google" id="ProtNLM"/>
    </source>
</evidence>
<feature type="region of interest" description="Disordered" evidence="1">
    <location>
        <begin position="444"/>
        <end position="619"/>
    </location>
</feature>
<feature type="compositionally biased region" description="Polar residues" evidence="1">
    <location>
        <begin position="486"/>
        <end position="495"/>
    </location>
</feature>
<organism evidence="2 3">
    <name type="scientific">Hyphodiscus hymeniophilus</name>
    <dbReference type="NCBI Taxonomy" id="353542"/>
    <lineage>
        <taxon>Eukaryota</taxon>
        <taxon>Fungi</taxon>
        <taxon>Dikarya</taxon>
        <taxon>Ascomycota</taxon>
        <taxon>Pezizomycotina</taxon>
        <taxon>Leotiomycetes</taxon>
        <taxon>Helotiales</taxon>
        <taxon>Hyphodiscaceae</taxon>
        <taxon>Hyphodiscus</taxon>
    </lineage>
</organism>
<evidence type="ECO:0000313" key="2">
    <source>
        <dbReference type="EMBL" id="KAG0647728.1"/>
    </source>
</evidence>
<evidence type="ECO:0000313" key="3">
    <source>
        <dbReference type="Proteomes" id="UP000785200"/>
    </source>
</evidence>
<feature type="region of interest" description="Disordered" evidence="1">
    <location>
        <begin position="121"/>
        <end position="176"/>
    </location>
</feature>
<dbReference type="OrthoDB" id="5369841at2759"/>
<comment type="caution">
    <text evidence="2">The sequence shown here is derived from an EMBL/GenBank/DDBJ whole genome shotgun (WGS) entry which is preliminary data.</text>
</comment>
<feature type="compositionally biased region" description="Basic and acidic residues" evidence="1">
    <location>
        <begin position="146"/>
        <end position="159"/>
    </location>
</feature>
<sequence length="619" mass="66838">MDSQFPASREDLYHVQMDVKHVQAVQINHADRLMRLEKRQADDAALKSVWGTSSPFPGVLSGTPQQGPQNPSTDVFDDFDDEQGHNLLGSLQLETDEEPVRRGASRANSVRFDVSALQGSNWAQGSRNSGDFGPVRPSSGFGSHPMTERSLSHKSDGRHSSAGHSVHSMHSVPSGRTSSLGLDTNFIISDQADNSPLDIPDPPPGLFILGPVPSVIRCWLTTNFSHNALLYAVVCTGSQRSFLDFSLLRQLGLADQMQKDSEGRHIIRLPVYLPEAIITQPTSRSNSPAPQLPALTANFEIVGLNQRGNSERKKGIQVFLGCDTLRAHNADVLFSQNLMTLYGDDRNKLSVPFVRPEDENLFKNLCTSNIPPEKTELKATAAPFTPTETNPRVEPTADAVKAALVAKAALEDHPKSAVDQQQSPFTGAPTADMNSLTQAFEAKSNGYGNVSDSEKHQTTDGNTSGPETYDVDPTRRESVGGIWGSWRQSASNGSENGRDSESSSGYQRPTRGGRNMKVLKPSKSISATTSAPNRSSSRTGTAYEPAPSRSSGEMRRKSQPGGVENVPLRWEPKRMGSGAEEPKAPKTIASIPRSSNPVGGASAFAWMNSNKPKTSAAAE</sequence>
<reference evidence="2" key="1">
    <citation type="submission" date="2019-07" db="EMBL/GenBank/DDBJ databases">
        <title>Hyphodiscus hymeniophilus genome sequencing and assembly.</title>
        <authorList>
            <person name="Kramer G."/>
            <person name="Nodwell J."/>
        </authorList>
    </citation>
    <scope>NUCLEOTIDE SEQUENCE</scope>
    <source>
        <strain evidence="2">ATCC 34498</strain>
    </source>
</reference>
<dbReference type="AlphaFoldDB" id="A0A9P7AVJ4"/>
<proteinExistence type="predicted"/>
<feature type="compositionally biased region" description="Polar residues" evidence="1">
    <location>
        <begin position="523"/>
        <end position="540"/>
    </location>
</feature>
<name>A0A9P7AVJ4_9HELO</name>
<accession>A0A9P7AVJ4</accession>